<dbReference type="Proteomes" id="UP000053240">
    <property type="component" value="Unassembled WGS sequence"/>
</dbReference>
<keyword evidence="2" id="KW-0812">Transmembrane</keyword>
<name>A0A0N1IEI3_PAPMA</name>
<protein>
    <submittedName>
        <fullName evidence="3">Uncharacterized protein</fullName>
    </submittedName>
</protein>
<feature type="compositionally biased region" description="Low complexity" evidence="1">
    <location>
        <begin position="59"/>
        <end position="92"/>
    </location>
</feature>
<keyword evidence="2" id="KW-1133">Transmembrane helix</keyword>
<organism evidence="3 4">
    <name type="scientific">Papilio machaon</name>
    <name type="common">Old World swallowtail butterfly</name>
    <dbReference type="NCBI Taxonomy" id="76193"/>
    <lineage>
        <taxon>Eukaryota</taxon>
        <taxon>Metazoa</taxon>
        <taxon>Ecdysozoa</taxon>
        <taxon>Arthropoda</taxon>
        <taxon>Hexapoda</taxon>
        <taxon>Insecta</taxon>
        <taxon>Pterygota</taxon>
        <taxon>Neoptera</taxon>
        <taxon>Endopterygota</taxon>
        <taxon>Lepidoptera</taxon>
        <taxon>Glossata</taxon>
        <taxon>Ditrysia</taxon>
        <taxon>Papilionoidea</taxon>
        <taxon>Papilionidae</taxon>
        <taxon>Papilioninae</taxon>
        <taxon>Papilio</taxon>
    </lineage>
</organism>
<gene>
    <name evidence="3" type="ORF">RR48_02944</name>
</gene>
<feature type="transmembrane region" description="Helical" evidence="2">
    <location>
        <begin position="20"/>
        <end position="41"/>
    </location>
</feature>
<dbReference type="EMBL" id="KQ460938">
    <property type="protein sequence ID" value="KPJ10676.1"/>
    <property type="molecule type" value="Genomic_DNA"/>
</dbReference>
<dbReference type="AlphaFoldDB" id="A0A0N1IEI3"/>
<keyword evidence="2" id="KW-0472">Membrane</keyword>
<dbReference type="InParanoid" id="A0A0N1IEI3"/>
<accession>A0A0N1IEI3</accession>
<proteinExistence type="predicted"/>
<keyword evidence="4" id="KW-1185">Reference proteome</keyword>
<evidence type="ECO:0000313" key="4">
    <source>
        <dbReference type="Proteomes" id="UP000053240"/>
    </source>
</evidence>
<sequence length="98" mass="10659">MSPPPPLRSPSDPVSLRPLSHLMVPHLLHTIILIAPNTYLLRRFINKHMLRHGKTRCDAAPATATSRPTSRPAAPTSERRSTATTLATSDSTGNGLLF</sequence>
<evidence type="ECO:0000256" key="2">
    <source>
        <dbReference type="SAM" id="Phobius"/>
    </source>
</evidence>
<evidence type="ECO:0000313" key="3">
    <source>
        <dbReference type="EMBL" id="KPJ10676.1"/>
    </source>
</evidence>
<evidence type="ECO:0000256" key="1">
    <source>
        <dbReference type="SAM" id="MobiDB-lite"/>
    </source>
</evidence>
<feature type="region of interest" description="Disordered" evidence="1">
    <location>
        <begin position="56"/>
        <end position="98"/>
    </location>
</feature>
<reference evidence="3 4" key="1">
    <citation type="journal article" date="2015" name="Nat. Commun.">
        <title>Outbred genome sequencing and CRISPR/Cas9 gene editing in butterflies.</title>
        <authorList>
            <person name="Li X."/>
            <person name="Fan D."/>
            <person name="Zhang W."/>
            <person name="Liu G."/>
            <person name="Zhang L."/>
            <person name="Zhao L."/>
            <person name="Fang X."/>
            <person name="Chen L."/>
            <person name="Dong Y."/>
            <person name="Chen Y."/>
            <person name="Ding Y."/>
            <person name="Zhao R."/>
            <person name="Feng M."/>
            <person name="Zhu Y."/>
            <person name="Feng Y."/>
            <person name="Jiang X."/>
            <person name="Zhu D."/>
            <person name="Xiang H."/>
            <person name="Feng X."/>
            <person name="Li S."/>
            <person name="Wang J."/>
            <person name="Zhang G."/>
            <person name="Kronforst M.R."/>
            <person name="Wang W."/>
        </authorList>
    </citation>
    <scope>NUCLEOTIDE SEQUENCE [LARGE SCALE GENOMIC DNA]</scope>
    <source>
        <strain evidence="3">Ya'a_city_454_Pm</strain>
        <tissue evidence="3">Whole body</tissue>
    </source>
</reference>